<sequence>LRCSEEDIAWSKPTSRSGRNSPSESMRLETRKRSVTTTRTTSPGRNGPDQRPPGSPRRRPYCADCPACNGHHKAHTCPPPPIVPKVSVPKDVQAALKAESGLPQDAPPAPPSAAAVPVCPPAAPVAASPAVVVVDKVASRPSSRANSPKPNSRSPTPRSVSPKPTKPVPVQSPGASNAASRKRAGSPAAGVSPGGSRRKGEKENLSPKRQRVVRQ</sequence>
<feature type="region of interest" description="Disordered" evidence="1">
    <location>
        <begin position="92"/>
        <end position="121"/>
    </location>
</feature>
<evidence type="ECO:0000256" key="1">
    <source>
        <dbReference type="SAM" id="MobiDB-lite"/>
    </source>
</evidence>
<keyword evidence="3" id="KW-1185">Reference proteome</keyword>
<feature type="compositionally biased region" description="Low complexity" evidence="1">
    <location>
        <begin position="185"/>
        <end position="195"/>
    </location>
</feature>
<dbReference type="EMBL" id="BRYB01005403">
    <property type="protein sequence ID" value="GMI24087.1"/>
    <property type="molecule type" value="Genomic_DNA"/>
</dbReference>
<evidence type="ECO:0000313" key="2">
    <source>
        <dbReference type="EMBL" id="GMI24087.1"/>
    </source>
</evidence>
<gene>
    <name evidence="2" type="ORF">TeGR_g4501</name>
</gene>
<protein>
    <submittedName>
        <fullName evidence="2">Uncharacterized protein</fullName>
    </submittedName>
</protein>
<name>A0ABQ6MD21_9STRA</name>
<comment type="caution">
    <text evidence="2">The sequence shown here is derived from an EMBL/GenBank/DDBJ whole genome shotgun (WGS) entry which is preliminary data.</text>
</comment>
<reference evidence="2 3" key="1">
    <citation type="journal article" date="2023" name="Commun. Biol.">
        <title>Genome analysis of Parmales, the sister group of diatoms, reveals the evolutionary specialization of diatoms from phago-mixotrophs to photoautotrophs.</title>
        <authorList>
            <person name="Ban H."/>
            <person name="Sato S."/>
            <person name="Yoshikawa S."/>
            <person name="Yamada K."/>
            <person name="Nakamura Y."/>
            <person name="Ichinomiya M."/>
            <person name="Sato N."/>
            <person name="Blanc-Mathieu R."/>
            <person name="Endo H."/>
            <person name="Kuwata A."/>
            <person name="Ogata H."/>
        </authorList>
    </citation>
    <scope>NUCLEOTIDE SEQUENCE [LARGE SCALE GENOMIC DNA]</scope>
</reference>
<proteinExistence type="predicted"/>
<feature type="non-terminal residue" evidence="2">
    <location>
        <position position="1"/>
    </location>
</feature>
<accession>A0ABQ6MD21</accession>
<dbReference type="Proteomes" id="UP001165060">
    <property type="component" value="Unassembled WGS sequence"/>
</dbReference>
<evidence type="ECO:0000313" key="3">
    <source>
        <dbReference type="Proteomes" id="UP001165060"/>
    </source>
</evidence>
<feature type="region of interest" description="Disordered" evidence="1">
    <location>
        <begin position="1"/>
        <end position="65"/>
    </location>
</feature>
<organism evidence="2 3">
    <name type="scientific">Tetraparma gracilis</name>
    <dbReference type="NCBI Taxonomy" id="2962635"/>
    <lineage>
        <taxon>Eukaryota</taxon>
        <taxon>Sar</taxon>
        <taxon>Stramenopiles</taxon>
        <taxon>Ochrophyta</taxon>
        <taxon>Bolidophyceae</taxon>
        <taxon>Parmales</taxon>
        <taxon>Triparmaceae</taxon>
        <taxon>Tetraparma</taxon>
    </lineage>
</organism>
<feature type="region of interest" description="Disordered" evidence="1">
    <location>
        <begin position="138"/>
        <end position="215"/>
    </location>
</feature>
<feature type="compositionally biased region" description="Polar residues" evidence="1">
    <location>
        <begin position="12"/>
        <end position="24"/>
    </location>
</feature>
<feature type="compositionally biased region" description="Low complexity" evidence="1">
    <location>
        <begin position="152"/>
        <end position="173"/>
    </location>
</feature>